<evidence type="ECO:0000256" key="1">
    <source>
        <dbReference type="SAM" id="Phobius"/>
    </source>
</evidence>
<evidence type="ECO:0000313" key="2">
    <source>
        <dbReference type="EMBL" id="KAG6485075.1"/>
    </source>
</evidence>
<organism evidence="2 3">
    <name type="scientific">Zingiber officinale</name>
    <name type="common">Ginger</name>
    <name type="synonym">Amomum zingiber</name>
    <dbReference type="NCBI Taxonomy" id="94328"/>
    <lineage>
        <taxon>Eukaryota</taxon>
        <taxon>Viridiplantae</taxon>
        <taxon>Streptophyta</taxon>
        <taxon>Embryophyta</taxon>
        <taxon>Tracheophyta</taxon>
        <taxon>Spermatophyta</taxon>
        <taxon>Magnoliopsida</taxon>
        <taxon>Liliopsida</taxon>
        <taxon>Zingiberales</taxon>
        <taxon>Zingiberaceae</taxon>
        <taxon>Zingiber</taxon>
    </lineage>
</organism>
<keyword evidence="3" id="KW-1185">Reference proteome</keyword>
<keyword evidence="1" id="KW-1133">Transmembrane helix</keyword>
<accession>A0A8J5KQ55</accession>
<dbReference type="AlphaFoldDB" id="A0A8J5KQ55"/>
<reference evidence="2 3" key="1">
    <citation type="submission" date="2020-08" db="EMBL/GenBank/DDBJ databases">
        <title>Plant Genome Project.</title>
        <authorList>
            <person name="Zhang R.-G."/>
        </authorList>
    </citation>
    <scope>NUCLEOTIDE SEQUENCE [LARGE SCALE GENOMIC DNA]</scope>
    <source>
        <tissue evidence="2">Rhizome</tissue>
    </source>
</reference>
<proteinExistence type="predicted"/>
<keyword evidence="1" id="KW-0812">Transmembrane</keyword>
<dbReference type="EMBL" id="JACMSC010000015">
    <property type="protein sequence ID" value="KAG6485075.1"/>
    <property type="molecule type" value="Genomic_DNA"/>
</dbReference>
<gene>
    <name evidence="2" type="ORF">ZIOFF_053604</name>
</gene>
<comment type="caution">
    <text evidence="2">The sequence shown here is derived from an EMBL/GenBank/DDBJ whole genome shotgun (WGS) entry which is preliminary data.</text>
</comment>
<dbReference type="PROSITE" id="PS51257">
    <property type="entry name" value="PROKAR_LIPOPROTEIN"/>
    <property type="match status" value="1"/>
</dbReference>
<name>A0A8J5KQ55_ZINOF</name>
<feature type="transmembrane region" description="Helical" evidence="1">
    <location>
        <begin position="26"/>
        <end position="43"/>
    </location>
</feature>
<evidence type="ECO:0000313" key="3">
    <source>
        <dbReference type="Proteomes" id="UP000734854"/>
    </source>
</evidence>
<sequence>MEVEKGKGKWRTETRKAETESAGGQYGIQLLLSCALLLLHALLPCACDIRKYMAVDIQRDYIYMPREVAVKTAYGRLSATSPSGVTEEDKGIETENARFLDLCRRPDSSDCSLIRPSDGLRIGSSRLFLLIRQFSTGFTSVHGERSSAEYAKRRKESLETEFGHILGAHRSESWFSYHRFGPFLALYRAAIISFYLAKLTV</sequence>
<keyword evidence="1" id="KW-0472">Membrane</keyword>
<protein>
    <submittedName>
        <fullName evidence="2">Uncharacterized protein</fullName>
    </submittedName>
</protein>
<dbReference type="Proteomes" id="UP000734854">
    <property type="component" value="Unassembled WGS sequence"/>
</dbReference>